<keyword evidence="9" id="KW-0406">Ion transport</keyword>
<dbReference type="AlphaFoldDB" id="A0A842HXK3"/>
<keyword evidence="7 16" id="KW-0732">Signal</keyword>
<keyword evidence="10 15" id="KW-0798">TonB box</keyword>
<keyword evidence="20" id="KW-1185">Reference proteome</keyword>
<feature type="signal peptide" evidence="16">
    <location>
        <begin position="1"/>
        <end position="21"/>
    </location>
</feature>
<feature type="domain" description="TonB-dependent receptor-like beta-barrel" evidence="17">
    <location>
        <begin position="227"/>
        <end position="666"/>
    </location>
</feature>
<evidence type="ECO:0000256" key="8">
    <source>
        <dbReference type="ARBA" id="ARBA00023004"/>
    </source>
</evidence>
<evidence type="ECO:0000256" key="16">
    <source>
        <dbReference type="SAM" id="SignalP"/>
    </source>
</evidence>
<dbReference type="GO" id="GO:0015891">
    <property type="term" value="P:siderophore transport"/>
    <property type="evidence" value="ECO:0007669"/>
    <property type="project" value="InterPro"/>
</dbReference>
<evidence type="ECO:0000256" key="14">
    <source>
        <dbReference type="PROSITE-ProRule" id="PRU01360"/>
    </source>
</evidence>
<dbReference type="Pfam" id="PF07715">
    <property type="entry name" value="Plug"/>
    <property type="match status" value="1"/>
</dbReference>
<dbReference type="NCBIfam" id="TIGR01783">
    <property type="entry name" value="TonB-siderophor"/>
    <property type="match status" value="1"/>
</dbReference>
<feature type="chain" id="PRO_5032461571" evidence="16">
    <location>
        <begin position="22"/>
        <end position="697"/>
    </location>
</feature>
<accession>A0A842HXK3</accession>
<evidence type="ECO:0000256" key="15">
    <source>
        <dbReference type="RuleBase" id="RU003357"/>
    </source>
</evidence>
<dbReference type="Gene3D" id="2.170.130.10">
    <property type="entry name" value="TonB-dependent receptor, plug domain"/>
    <property type="match status" value="1"/>
</dbReference>
<comment type="similarity">
    <text evidence="2 14 15">Belongs to the TonB-dependent receptor family.</text>
</comment>
<evidence type="ECO:0000256" key="11">
    <source>
        <dbReference type="ARBA" id="ARBA00023136"/>
    </source>
</evidence>
<dbReference type="InterPro" id="IPR000531">
    <property type="entry name" value="Beta-barrel_TonB"/>
</dbReference>
<evidence type="ECO:0000256" key="3">
    <source>
        <dbReference type="ARBA" id="ARBA00022448"/>
    </source>
</evidence>
<protein>
    <submittedName>
        <fullName evidence="19">TonB-dependent siderophore receptor</fullName>
    </submittedName>
</protein>
<dbReference type="InterPro" id="IPR010105">
    <property type="entry name" value="TonB_sidphr_rcpt"/>
</dbReference>
<dbReference type="InterPro" id="IPR039426">
    <property type="entry name" value="TonB-dep_rcpt-like"/>
</dbReference>
<dbReference type="GO" id="GO:0009279">
    <property type="term" value="C:cell outer membrane"/>
    <property type="evidence" value="ECO:0007669"/>
    <property type="project" value="UniProtKB-SubCell"/>
</dbReference>
<dbReference type="EMBL" id="JACJVJ010000001">
    <property type="protein sequence ID" value="MBC2777193.1"/>
    <property type="molecule type" value="Genomic_DNA"/>
</dbReference>
<dbReference type="Gene3D" id="2.40.170.20">
    <property type="entry name" value="TonB-dependent receptor, beta-barrel domain"/>
    <property type="match status" value="1"/>
</dbReference>
<evidence type="ECO:0000256" key="5">
    <source>
        <dbReference type="ARBA" id="ARBA00022496"/>
    </source>
</evidence>
<dbReference type="Pfam" id="PF00593">
    <property type="entry name" value="TonB_dep_Rec_b-barrel"/>
    <property type="match status" value="1"/>
</dbReference>
<keyword evidence="12 19" id="KW-0675">Receptor</keyword>
<evidence type="ECO:0000259" key="18">
    <source>
        <dbReference type="Pfam" id="PF07715"/>
    </source>
</evidence>
<keyword evidence="11 14" id="KW-0472">Membrane</keyword>
<feature type="domain" description="TonB-dependent receptor plug" evidence="18">
    <location>
        <begin position="55"/>
        <end position="154"/>
    </location>
</feature>
<proteinExistence type="inferred from homology"/>
<dbReference type="CDD" id="cd01347">
    <property type="entry name" value="ligand_gated_channel"/>
    <property type="match status" value="1"/>
</dbReference>
<dbReference type="GO" id="GO:0038023">
    <property type="term" value="F:signaling receptor activity"/>
    <property type="evidence" value="ECO:0007669"/>
    <property type="project" value="InterPro"/>
</dbReference>
<evidence type="ECO:0000256" key="1">
    <source>
        <dbReference type="ARBA" id="ARBA00004571"/>
    </source>
</evidence>
<dbReference type="SUPFAM" id="SSF56935">
    <property type="entry name" value="Porins"/>
    <property type="match status" value="1"/>
</dbReference>
<organism evidence="19 20">
    <name type="scientific">Parasphingopyxis marina</name>
    <dbReference type="NCBI Taxonomy" id="2761622"/>
    <lineage>
        <taxon>Bacteria</taxon>
        <taxon>Pseudomonadati</taxon>
        <taxon>Pseudomonadota</taxon>
        <taxon>Alphaproteobacteria</taxon>
        <taxon>Sphingomonadales</taxon>
        <taxon>Sphingomonadaceae</taxon>
        <taxon>Parasphingopyxis</taxon>
    </lineage>
</organism>
<evidence type="ECO:0000256" key="6">
    <source>
        <dbReference type="ARBA" id="ARBA00022692"/>
    </source>
</evidence>
<dbReference type="PROSITE" id="PS52016">
    <property type="entry name" value="TONB_DEPENDENT_REC_3"/>
    <property type="match status" value="1"/>
</dbReference>
<name>A0A842HXK3_9SPHN</name>
<dbReference type="PANTHER" id="PTHR32552">
    <property type="entry name" value="FERRICHROME IRON RECEPTOR-RELATED"/>
    <property type="match status" value="1"/>
</dbReference>
<keyword evidence="4 14" id="KW-1134">Transmembrane beta strand</keyword>
<evidence type="ECO:0000256" key="12">
    <source>
        <dbReference type="ARBA" id="ARBA00023170"/>
    </source>
</evidence>
<evidence type="ECO:0000313" key="19">
    <source>
        <dbReference type="EMBL" id="MBC2777193.1"/>
    </source>
</evidence>
<comment type="subcellular location">
    <subcellularLocation>
        <location evidence="1 14">Cell outer membrane</location>
        <topology evidence="1 14">Multi-pass membrane protein</topology>
    </subcellularLocation>
</comment>
<dbReference type="InterPro" id="IPR012910">
    <property type="entry name" value="Plug_dom"/>
</dbReference>
<evidence type="ECO:0000256" key="9">
    <source>
        <dbReference type="ARBA" id="ARBA00023065"/>
    </source>
</evidence>
<keyword evidence="5" id="KW-0410">Iron transport</keyword>
<evidence type="ECO:0000256" key="2">
    <source>
        <dbReference type="ARBA" id="ARBA00009810"/>
    </source>
</evidence>
<keyword evidence="3 14" id="KW-0813">Transport</keyword>
<evidence type="ECO:0000256" key="10">
    <source>
        <dbReference type="ARBA" id="ARBA00023077"/>
    </source>
</evidence>
<gene>
    <name evidence="19" type="ORF">H6P80_06115</name>
</gene>
<reference evidence="19 20" key="1">
    <citation type="submission" date="2020-08" db="EMBL/GenBank/DDBJ databases">
        <title>Draft genome sequence of Parasphingopyxis sp. GrpM-11.</title>
        <authorList>
            <person name="Oh J."/>
            <person name="Roh D.-H."/>
        </authorList>
    </citation>
    <scope>NUCLEOTIDE SEQUENCE [LARGE SCALE GENOMIC DNA]</scope>
    <source>
        <strain evidence="19 20">GrpM-11</strain>
    </source>
</reference>
<dbReference type="InterPro" id="IPR036942">
    <property type="entry name" value="Beta-barrel_TonB_sf"/>
</dbReference>
<dbReference type="RefSeq" id="WP_185800418.1">
    <property type="nucleotide sequence ID" value="NZ_JACJVJ010000001.1"/>
</dbReference>
<evidence type="ECO:0000256" key="7">
    <source>
        <dbReference type="ARBA" id="ARBA00022729"/>
    </source>
</evidence>
<sequence>MKISKVLLMTCTALTASQAMAFDEVEDSIRNRTQIIVTGAQLESDAATKTDTPAIEVPQPVTIIEDDVYLQQGAISVGDTLRYVAGVQANPYGPDSRVDGGFIRGVNGLQFRDGMRDVFSYYASIRADPYNFSQVQVVRGPSSVLFGAGSLGGIVNLVSKTPEFEPGGEISLRYGSFDRFEALADVTGPITDTLAARLVARVRDSGTQVDYVPDDRILISPSLSWAPTPDTNVTVIGLYQEDDGGSTSQFLPLVGTLFDNPNGQLPFDRFIGKPGWDRYDGRLLQGTGLIEHRFSDRVRINMRARYIDSDLDYFTHYPDNYANPTNPFLDPDQRLIGLYSDGSIARMEIFSTDNNLRFDFNTGEAVEHVLLAGVDYSWNHVRKTGGFGYEIIDIYNVDYDALSDYGGGLPAPFGPNEDVEQEQLGFYLQDQIRFFDRVSIVLGVRHDNVTSDSFSVEAIDSSATSFRAGIIGEIIPGVSPFFSYTESFEPISGVASNGNPFVPKSGRQFEVGVKIHPDDSTLITITGYDIEESNRPVDDPSTPDPFDQMQAGSLSSQGFEIEARTTLPGNFQVIANYSYNEAEIDGTNQQLDNVPKHNASLWVTRPFQLSSEVSLLLGGGVRHTSANRSYGPAFPDGIVTPSYTLVDAVAELNWNRWSFAINATNLLGEDYYSACLARGDCFNGAQRNVFGTVSYRF</sequence>
<keyword evidence="8" id="KW-0408">Iron</keyword>
<comment type="caution">
    <text evidence="19">The sequence shown here is derived from an EMBL/GenBank/DDBJ whole genome shotgun (WGS) entry which is preliminary data.</text>
</comment>
<evidence type="ECO:0000313" key="20">
    <source>
        <dbReference type="Proteomes" id="UP000564378"/>
    </source>
</evidence>
<dbReference type="PANTHER" id="PTHR32552:SF68">
    <property type="entry name" value="FERRICHROME OUTER MEMBRANE TRANSPORTER_PHAGE RECEPTOR"/>
    <property type="match status" value="1"/>
</dbReference>
<evidence type="ECO:0000256" key="13">
    <source>
        <dbReference type="ARBA" id="ARBA00023237"/>
    </source>
</evidence>
<dbReference type="Proteomes" id="UP000564378">
    <property type="component" value="Unassembled WGS sequence"/>
</dbReference>
<evidence type="ECO:0000256" key="4">
    <source>
        <dbReference type="ARBA" id="ARBA00022452"/>
    </source>
</evidence>
<keyword evidence="13 14" id="KW-0998">Cell outer membrane</keyword>
<dbReference type="GO" id="GO:0015344">
    <property type="term" value="F:siderophore uptake transmembrane transporter activity"/>
    <property type="evidence" value="ECO:0007669"/>
    <property type="project" value="TreeGrafter"/>
</dbReference>
<dbReference type="InterPro" id="IPR037066">
    <property type="entry name" value="Plug_dom_sf"/>
</dbReference>
<evidence type="ECO:0000259" key="17">
    <source>
        <dbReference type="Pfam" id="PF00593"/>
    </source>
</evidence>
<keyword evidence="6 14" id="KW-0812">Transmembrane</keyword>